<organism evidence="2 3">
    <name type="scientific">Coptis chinensis</name>
    <dbReference type="NCBI Taxonomy" id="261450"/>
    <lineage>
        <taxon>Eukaryota</taxon>
        <taxon>Viridiplantae</taxon>
        <taxon>Streptophyta</taxon>
        <taxon>Embryophyta</taxon>
        <taxon>Tracheophyta</taxon>
        <taxon>Spermatophyta</taxon>
        <taxon>Magnoliopsida</taxon>
        <taxon>Ranunculales</taxon>
        <taxon>Ranunculaceae</taxon>
        <taxon>Coptidoideae</taxon>
        <taxon>Coptis</taxon>
    </lineage>
</organism>
<dbReference type="CDD" id="cd06222">
    <property type="entry name" value="RNase_H_like"/>
    <property type="match status" value="1"/>
</dbReference>
<keyword evidence="3" id="KW-1185">Reference proteome</keyword>
<sequence length="169" mass="18946">MAATMLPKCHGGGLFSSNYALLLRKQLPPQLYLSQAFYNLAVQYISGLQKLEISLQELFHRHTREVIGAYIGGGGLGITTSYIPESKALVHGIEKAINMGASCIWVESDATTTFKAFQRDNVHWKVRSQWNLVKHKANSILTSTWREVNFVVDHCAKRGETLPEGVNQW</sequence>
<dbReference type="InterPro" id="IPR044730">
    <property type="entry name" value="RNase_H-like_dom_plant"/>
</dbReference>
<dbReference type="EMBL" id="JADFTS010000001">
    <property type="protein sequence ID" value="KAF9626348.1"/>
    <property type="molecule type" value="Genomic_DNA"/>
</dbReference>
<dbReference type="InterPro" id="IPR012337">
    <property type="entry name" value="RNaseH-like_sf"/>
</dbReference>
<dbReference type="GO" id="GO:0004523">
    <property type="term" value="F:RNA-DNA hybrid ribonuclease activity"/>
    <property type="evidence" value="ECO:0007669"/>
    <property type="project" value="InterPro"/>
</dbReference>
<dbReference type="Gene3D" id="3.30.420.10">
    <property type="entry name" value="Ribonuclease H-like superfamily/Ribonuclease H"/>
    <property type="match status" value="1"/>
</dbReference>
<dbReference type="Pfam" id="PF13456">
    <property type="entry name" value="RVT_3"/>
    <property type="match status" value="1"/>
</dbReference>
<evidence type="ECO:0000313" key="2">
    <source>
        <dbReference type="EMBL" id="KAF9626348.1"/>
    </source>
</evidence>
<protein>
    <recommendedName>
        <fullName evidence="1">RNase H type-1 domain-containing protein</fullName>
    </recommendedName>
</protein>
<dbReference type="GO" id="GO:0003676">
    <property type="term" value="F:nucleic acid binding"/>
    <property type="evidence" value="ECO:0007669"/>
    <property type="project" value="InterPro"/>
</dbReference>
<name>A0A835MBC1_9MAGN</name>
<dbReference type="Proteomes" id="UP000631114">
    <property type="component" value="Unassembled WGS sequence"/>
</dbReference>
<evidence type="ECO:0000259" key="1">
    <source>
        <dbReference type="Pfam" id="PF13456"/>
    </source>
</evidence>
<dbReference type="SUPFAM" id="SSF53098">
    <property type="entry name" value="Ribonuclease H-like"/>
    <property type="match status" value="1"/>
</dbReference>
<reference evidence="2 3" key="1">
    <citation type="submission" date="2020-10" db="EMBL/GenBank/DDBJ databases">
        <title>The Coptis chinensis genome and diversification of protoberbering-type alkaloids.</title>
        <authorList>
            <person name="Wang B."/>
            <person name="Shu S."/>
            <person name="Song C."/>
            <person name="Liu Y."/>
        </authorList>
    </citation>
    <scope>NUCLEOTIDE SEQUENCE [LARGE SCALE GENOMIC DNA]</scope>
    <source>
        <strain evidence="2">HL-2020</strain>
        <tissue evidence="2">Leaf</tissue>
    </source>
</reference>
<dbReference type="InterPro" id="IPR036397">
    <property type="entry name" value="RNaseH_sf"/>
</dbReference>
<dbReference type="AlphaFoldDB" id="A0A835MBC1"/>
<dbReference type="InterPro" id="IPR002156">
    <property type="entry name" value="RNaseH_domain"/>
</dbReference>
<accession>A0A835MBC1</accession>
<feature type="domain" description="RNase H type-1" evidence="1">
    <location>
        <begin position="79"/>
        <end position="158"/>
    </location>
</feature>
<proteinExistence type="predicted"/>
<comment type="caution">
    <text evidence="2">The sequence shown here is derived from an EMBL/GenBank/DDBJ whole genome shotgun (WGS) entry which is preliminary data.</text>
</comment>
<evidence type="ECO:0000313" key="3">
    <source>
        <dbReference type="Proteomes" id="UP000631114"/>
    </source>
</evidence>
<gene>
    <name evidence="2" type="ORF">IFM89_032197</name>
</gene>